<dbReference type="InterPro" id="IPR050548">
    <property type="entry name" value="PcG_chromatin_remod_factors"/>
</dbReference>
<dbReference type="AlphaFoldDB" id="A0A0P4WNZ8"/>
<evidence type="ECO:0000259" key="2">
    <source>
        <dbReference type="PROSITE" id="PS50105"/>
    </source>
</evidence>
<feature type="compositionally biased region" description="Low complexity" evidence="1">
    <location>
        <begin position="60"/>
        <end position="72"/>
    </location>
</feature>
<dbReference type="InterPro" id="IPR013761">
    <property type="entry name" value="SAM/pointed_sf"/>
</dbReference>
<reference evidence="3" key="1">
    <citation type="submission" date="2015-09" db="EMBL/GenBank/DDBJ databases">
        <title>Scylla olivacea transcriptome.</title>
        <authorList>
            <person name="Ikhwanuddin M."/>
        </authorList>
    </citation>
    <scope>NUCLEOTIDE SEQUENCE</scope>
</reference>
<proteinExistence type="predicted"/>
<evidence type="ECO:0000313" key="3">
    <source>
        <dbReference type="EMBL" id="JAI65916.1"/>
    </source>
</evidence>
<name>A0A0P4WNZ8_SCYOL</name>
<dbReference type="Gene3D" id="1.10.150.50">
    <property type="entry name" value="Transcription Factor, Ets-1"/>
    <property type="match status" value="1"/>
</dbReference>
<feature type="compositionally biased region" description="Basic and acidic residues" evidence="1">
    <location>
        <begin position="25"/>
        <end position="36"/>
    </location>
</feature>
<dbReference type="GO" id="GO:0042393">
    <property type="term" value="F:histone binding"/>
    <property type="evidence" value="ECO:0007669"/>
    <property type="project" value="TreeGrafter"/>
</dbReference>
<sequence>MIHSCFFNRYNVGCSKRIGLFRNQEESPTKRMREEGNAEPGDVAPQLEPAESQDPEGTEMETGGEAADADGTSNLESPSKTQRIDILKWTVKDVVDFIQNLPGCKEYAEDFALQEIDGQALMLLKADHLMSAMSMKLGPALKICAKIESMRGDRKDT</sequence>
<dbReference type="GO" id="GO:0035102">
    <property type="term" value="C:PRC1 complex"/>
    <property type="evidence" value="ECO:0007669"/>
    <property type="project" value="TreeGrafter"/>
</dbReference>
<organism evidence="3">
    <name type="scientific">Scylla olivacea</name>
    <name type="common">Orange mud crab</name>
    <name type="synonym">Cancer olivacea</name>
    <dbReference type="NCBI Taxonomy" id="85551"/>
    <lineage>
        <taxon>Eukaryota</taxon>
        <taxon>Metazoa</taxon>
        <taxon>Ecdysozoa</taxon>
        <taxon>Arthropoda</taxon>
        <taxon>Crustacea</taxon>
        <taxon>Multicrustacea</taxon>
        <taxon>Malacostraca</taxon>
        <taxon>Eumalacostraca</taxon>
        <taxon>Eucarida</taxon>
        <taxon>Decapoda</taxon>
        <taxon>Pleocyemata</taxon>
        <taxon>Brachyura</taxon>
        <taxon>Eubrachyura</taxon>
        <taxon>Portunoidea</taxon>
        <taxon>Portunidae</taxon>
        <taxon>Portuninae</taxon>
        <taxon>Scylla</taxon>
    </lineage>
</organism>
<accession>A0A0P4WNZ8</accession>
<dbReference type="EMBL" id="GDRN01055797">
    <property type="protein sequence ID" value="JAI65916.1"/>
    <property type="molecule type" value="Transcribed_RNA"/>
</dbReference>
<dbReference type="PROSITE" id="PS50105">
    <property type="entry name" value="SAM_DOMAIN"/>
    <property type="match status" value="1"/>
</dbReference>
<dbReference type="CDD" id="cd09577">
    <property type="entry name" value="SAM_Ph1_2_3"/>
    <property type="match status" value="1"/>
</dbReference>
<dbReference type="InterPro" id="IPR001660">
    <property type="entry name" value="SAM"/>
</dbReference>
<dbReference type="SUPFAM" id="SSF47769">
    <property type="entry name" value="SAM/Pointed domain"/>
    <property type="match status" value="1"/>
</dbReference>
<feature type="region of interest" description="Disordered" evidence="1">
    <location>
        <begin position="25"/>
        <end position="80"/>
    </location>
</feature>
<evidence type="ECO:0000256" key="1">
    <source>
        <dbReference type="SAM" id="MobiDB-lite"/>
    </source>
</evidence>
<dbReference type="GO" id="GO:0045892">
    <property type="term" value="P:negative regulation of DNA-templated transcription"/>
    <property type="evidence" value="ECO:0007669"/>
    <property type="project" value="TreeGrafter"/>
</dbReference>
<dbReference type="PANTHER" id="PTHR12247">
    <property type="entry name" value="POLYCOMB GROUP PROTEIN"/>
    <property type="match status" value="1"/>
</dbReference>
<protein>
    <recommendedName>
        <fullName evidence="2">SAM domain-containing protein</fullName>
    </recommendedName>
</protein>
<dbReference type="Pfam" id="PF00536">
    <property type="entry name" value="SAM_1"/>
    <property type="match status" value="1"/>
</dbReference>
<feature type="domain" description="SAM" evidence="2">
    <location>
        <begin position="89"/>
        <end position="153"/>
    </location>
</feature>
<dbReference type="SMART" id="SM00454">
    <property type="entry name" value="SAM"/>
    <property type="match status" value="1"/>
</dbReference>
<dbReference type="PANTHER" id="PTHR12247:SF138">
    <property type="entry name" value="POLYHOMEOTIC DISTAL, ISOFORM A-RELATED"/>
    <property type="match status" value="1"/>
</dbReference>
<dbReference type="GO" id="GO:0003682">
    <property type="term" value="F:chromatin binding"/>
    <property type="evidence" value="ECO:0007669"/>
    <property type="project" value="TreeGrafter"/>
</dbReference>